<dbReference type="InterPro" id="IPR032432">
    <property type="entry name" value="Radical_SAM_C"/>
</dbReference>
<dbReference type="InterPro" id="IPR034687">
    <property type="entry name" value="ELP3-like"/>
</dbReference>
<keyword evidence="19" id="KW-1185">Reference proteome</keyword>
<comment type="function">
    <text evidence="15">Catalytic tRNA acetyltransferase subunit of the elongator complex, which is required for multiple tRNA modifications, including mcm5U (5-methoxycarbonylmethyl uridine), mcm5s2U (5-methoxycarbonylmethyl-2-thiouridine), and ncm5U (5-carbamoylmethyl uridine). In the elongator complex, acts as a tRNA uridine(34) acetyltransferase by mediating formation of carboxymethyluridine in the wobble base at position 34 in tRNAs.</text>
</comment>
<dbReference type="GO" id="GO:0002926">
    <property type="term" value="P:tRNA wobble base 5-methoxycarbonylmethyl-2-thiouridinylation"/>
    <property type="evidence" value="ECO:0007669"/>
    <property type="project" value="TreeGrafter"/>
</dbReference>
<dbReference type="AlphaFoldDB" id="A0A8K0JIJ6"/>
<accession>A0A8K0JIJ6</accession>
<keyword evidence="9 15" id="KW-0479">Metal-binding</keyword>
<evidence type="ECO:0000256" key="6">
    <source>
        <dbReference type="ARBA" id="ARBA00022679"/>
    </source>
</evidence>
<dbReference type="GO" id="GO:0051539">
    <property type="term" value="F:4 iron, 4 sulfur cluster binding"/>
    <property type="evidence" value="ECO:0007669"/>
    <property type="project" value="UniProtKB-KW"/>
</dbReference>
<reference evidence="18" key="1">
    <citation type="submission" date="2020-04" db="EMBL/GenBank/DDBJ databases">
        <title>Analysis of mating type loci in Filobasidium floriforme.</title>
        <authorList>
            <person name="Nowrousian M."/>
        </authorList>
    </citation>
    <scope>NUCLEOTIDE SEQUENCE</scope>
    <source>
        <strain evidence="18">CBS 6242</strain>
    </source>
</reference>
<keyword evidence="12 15" id="KW-0411">Iron-sulfur</keyword>
<keyword evidence="7 15" id="KW-0949">S-adenosyl-L-methionine</keyword>
<dbReference type="SMART" id="SM00729">
    <property type="entry name" value="Elp3"/>
    <property type="match status" value="1"/>
</dbReference>
<dbReference type="SFLD" id="SFLDS00029">
    <property type="entry name" value="Radical_SAM"/>
    <property type="match status" value="1"/>
</dbReference>
<dbReference type="Pfam" id="PF00583">
    <property type="entry name" value="Acetyltransf_1"/>
    <property type="match status" value="1"/>
</dbReference>
<organism evidence="18 19">
    <name type="scientific">Filobasidium floriforme</name>
    <dbReference type="NCBI Taxonomy" id="5210"/>
    <lineage>
        <taxon>Eukaryota</taxon>
        <taxon>Fungi</taxon>
        <taxon>Dikarya</taxon>
        <taxon>Basidiomycota</taxon>
        <taxon>Agaricomycotina</taxon>
        <taxon>Tremellomycetes</taxon>
        <taxon>Filobasidiales</taxon>
        <taxon>Filobasidiaceae</taxon>
        <taxon>Filobasidium</taxon>
    </lineage>
</organism>
<feature type="binding site" evidence="16">
    <location>
        <position position="109"/>
    </location>
    <ligand>
        <name>[4Fe-4S] cluster</name>
        <dbReference type="ChEBI" id="CHEBI:49883"/>
        <note>4Fe-4S-S-AdoMet</note>
    </ligand>
</feature>
<dbReference type="GO" id="GO:0000049">
    <property type="term" value="F:tRNA binding"/>
    <property type="evidence" value="ECO:0007669"/>
    <property type="project" value="UniProtKB-KW"/>
</dbReference>
<gene>
    <name evidence="18" type="ORF">FFLO_04555</name>
</gene>
<dbReference type="InterPro" id="IPR058240">
    <property type="entry name" value="rSAM_sf"/>
</dbReference>
<dbReference type="GO" id="GO:0033588">
    <property type="term" value="C:elongator holoenzyme complex"/>
    <property type="evidence" value="ECO:0007669"/>
    <property type="project" value="TreeGrafter"/>
</dbReference>
<evidence type="ECO:0000256" key="10">
    <source>
        <dbReference type="ARBA" id="ARBA00022884"/>
    </source>
</evidence>
<dbReference type="InterPro" id="IPR007197">
    <property type="entry name" value="rSAM"/>
</dbReference>
<evidence type="ECO:0000313" key="19">
    <source>
        <dbReference type="Proteomes" id="UP000812966"/>
    </source>
</evidence>
<evidence type="ECO:0000256" key="16">
    <source>
        <dbReference type="PIRSR" id="PIRSR005669-1"/>
    </source>
</evidence>
<dbReference type="EC" id="2.3.1.-" evidence="15"/>
<dbReference type="FunFam" id="3.40.630.30:FF:000003">
    <property type="entry name" value="Elongator complex protein 3"/>
    <property type="match status" value="1"/>
</dbReference>
<evidence type="ECO:0000259" key="17">
    <source>
        <dbReference type="PROSITE" id="PS51186"/>
    </source>
</evidence>
<dbReference type="PANTHER" id="PTHR11135:SF0">
    <property type="entry name" value="ELONGATOR COMPLEX PROTEIN 3"/>
    <property type="match status" value="1"/>
</dbReference>
<keyword evidence="10" id="KW-0694">RNA-binding</keyword>
<evidence type="ECO:0000256" key="13">
    <source>
        <dbReference type="ARBA" id="ARBA00023315"/>
    </source>
</evidence>
<keyword evidence="13 15" id="KW-0012">Acyltransferase</keyword>
<keyword evidence="6 15" id="KW-0808">Transferase</keyword>
<sequence>MVVAAPSQAEAYLLACTSIVRDLITGVQAEEEINLNQLRLKYGKKYKVKGVPRLVDILSAVPVEWQDRLKGALRAKPVRTASGIAAVAVMCKPHRCPHVAMTGNICVYCPGGPDSDFEYSTQSYTGYEPTSMRAIRARYDPYEQARGRIDQLKGLGHSVDKVEYIIMGGTFMSMPEDYRQKFVAGLHNALSGYTGLDIDEAVRYSEQSKTKCVGITIETRPDYCLKPHLSQMLRYGCTRLEVGVQSVYEDVARDTNRGHTVRAVSESFHLSKDAGYKIVAHMMPDLPNCGIERDIWQFQEFFENPAFRSDGLKLYPTLVIRGTGLYELWRTGRYKNYTPNALVDIVARILALVPPWTRVYRVQRDIPMPLVSSGVENGNLRQLALDRMKDFGADCRDVRYREVGMSEIHQRVRPQSLELLRRDYSANGGWETFLSYEDPEQDILVGLLRLRKCSEEGTFRKELTGIDGGCSIVRELHVYGTAVQVHSRDPKVFQHQGIGTLLMEEAERIAREEHGSGKIAVISGVGTRDYYRRLGYELEGVYMTKMLDYDE</sequence>
<evidence type="ECO:0000256" key="11">
    <source>
        <dbReference type="ARBA" id="ARBA00023004"/>
    </source>
</evidence>
<keyword evidence="5 15" id="KW-0820">tRNA-binding</keyword>
<protein>
    <recommendedName>
        <fullName evidence="3 15">Elongator complex protein 3</fullName>
        <ecNumber evidence="15">2.3.1.-</ecNumber>
    </recommendedName>
</protein>
<name>A0A8K0JIJ6_9TREE</name>
<dbReference type="SFLD" id="SFLDG01086">
    <property type="entry name" value="elongater_protein-like"/>
    <property type="match status" value="1"/>
</dbReference>
<dbReference type="InterPro" id="IPR056591">
    <property type="entry name" value="ELP3-like_N"/>
</dbReference>
<evidence type="ECO:0000256" key="8">
    <source>
        <dbReference type="ARBA" id="ARBA00022694"/>
    </source>
</evidence>
<evidence type="ECO:0000256" key="12">
    <source>
        <dbReference type="ARBA" id="ARBA00023014"/>
    </source>
</evidence>
<dbReference type="SFLD" id="SFLDF00344">
    <property type="entry name" value="ELP3-like"/>
    <property type="match status" value="1"/>
</dbReference>
<dbReference type="SUPFAM" id="SSF102114">
    <property type="entry name" value="Radical SAM enzymes"/>
    <property type="match status" value="1"/>
</dbReference>
<comment type="cofactor">
    <cofactor evidence="15 16">
        <name>[4Fe-4S] cluster</name>
        <dbReference type="ChEBI" id="CHEBI:49883"/>
    </cofactor>
    <text evidence="15 16">Binds 1 [4Fe-4S] cluster. The cluster is coordinated with 3 cysteines and an exchangeable S-adenosyl-L-methionine.</text>
</comment>
<evidence type="ECO:0000256" key="3">
    <source>
        <dbReference type="ARBA" id="ARBA00020266"/>
    </source>
</evidence>
<dbReference type="InterPro" id="IPR006638">
    <property type="entry name" value="Elp3/MiaA/NifB-like_rSAM"/>
</dbReference>
<evidence type="ECO:0000256" key="4">
    <source>
        <dbReference type="ARBA" id="ARBA00022485"/>
    </source>
</evidence>
<keyword evidence="4" id="KW-0004">4Fe-4S</keyword>
<dbReference type="InterPro" id="IPR016181">
    <property type="entry name" value="Acyl_CoA_acyltransferase"/>
</dbReference>
<feature type="domain" description="N-acetyltransferase" evidence="17">
    <location>
        <begin position="393"/>
        <end position="551"/>
    </location>
</feature>
<evidence type="ECO:0000256" key="9">
    <source>
        <dbReference type="ARBA" id="ARBA00022723"/>
    </source>
</evidence>
<dbReference type="GO" id="GO:0005634">
    <property type="term" value="C:nucleus"/>
    <property type="evidence" value="ECO:0007669"/>
    <property type="project" value="TreeGrafter"/>
</dbReference>
<dbReference type="Gene3D" id="3.40.630.30">
    <property type="match status" value="1"/>
</dbReference>
<dbReference type="Proteomes" id="UP000812966">
    <property type="component" value="Unassembled WGS sequence"/>
</dbReference>
<dbReference type="Pfam" id="PF23613">
    <property type="entry name" value="ELP3_N"/>
    <property type="match status" value="1"/>
</dbReference>
<feature type="binding site" evidence="16">
    <location>
        <position position="96"/>
    </location>
    <ligand>
        <name>[4Fe-4S] cluster</name>
        <dbReference type="ChEBI" id="CHEBI:49883"/>
        <note>4Fe-4S-S-AdoMet</note>
    </ligand>
</feature>
<dbReference type="PANTHER" id="PTHR11135">
    <property type="entry name" value="HISTONE ACETYLTRANSFERASE-RELATED"/>
    <property type="match status" value="1"/>
</dbReference>
<dbReference type="UniPathway" id="UPA00988"/>
<dbReference type="SUPFAM" id="SSF55729">
    <property type="entry name" value="Acyl-CoA N-acyltransferases (Nat)"/>
    <property type="match status" value="1"/>
</dbReference>
<evidence type="ECO:0000256" key="1">
    <source>
        <dbReference type="ARBA" id="ARBA00005043"/>
    </source>
</evidence>
<dbReference type="CDD" id="cd01335">
    <property type="entry name" value="Radical_SAM"/>
    <property type="match status" value="1"/>
</dbReference>
<dbReference type="NCBIfam" id="TIGR01211">
    <property type="entry name" value="ELP3"/>
    <property type="match status" value="1"/>
</dbReference>
<dbReference type="PROSITE" id="PS51186">
    <property type="entry name" value="GNAT"/>
    <property type="match status" value="1"/>
</dbReference>
<dbReference type="InterPro" id="IPR000182">
    <property type="entry name" value="GNAT_dom"/>
</dbReference>
<dbReference type="InterPro" id="IPR039661">
    <property type="entry name" value="ELP3"/>
</dbReference>
<dbReference type="Pfam" id="PF04055">
    <property type="entry name" value="Radical_SAM"/>
    <property type="match status" value="1"/>
</dbReference>
<dbReference type="PIRSF" id="PIRSF005669">
    <property type="entry name" value="Hist_AcTrfase_ELP3"/>
    <property type="match status" value="1"/>
</dbReference>
<comment type="pathway">
    <text evidence="1">tRNA modification; 5-methoxycarbonylmethyl-2-thiouridine-tRNA biosynthesis.</text>
</comment>
<dbReference type="GO" id="GO:0005737">
    <property type="term" value="C:cytoplasm"/>
    <property type="evidence" value="ECO:0007669"/>
    <property type="project" value="TreeGrafter"/>
</dbReference>
<evidence type="ECO:0000256" key="14">
    <source>
        <dbReference type="ARBA" id="ARBA00047372"/>
    </source>
</evidence>
<keyword evidence="11 16" id="KW-0408">Iron</keyword>
<evidence type="ECO:0000256" key="5">
    <source>
        <dbReference type="ARBA" id="ARBA00022555"/>
    </source>
</evidence>
<dbReference type="GO" id="GO:0106261">
    <property type="term" value="F:tRNA uridine(34) acetyltransferase activity"/>
    <property type="evidence" value="ECO:0007669"/>
    <property type="project" value="UniProtKB-EC"/>
</dbReference>
<comment type="caution">
    <text evidence="18">The sequence shown here is derived from an EMBL/GenBank/DDBJ whole genome shotgun (WGS) entry which is preliminary data.</text>
</comment>
<evidence type="ECO:0000256" key="2">
    <source>
        <dbReference type="ARBA" id="ARBA00005494"/>
    </source>
</evidence>
<comment type="similarity">
    <text evidence="2 15">Belongs to the ELP3 family.</text>
</comment>
<evidence type="ECO:0000313" key="18">
    <source>
        <dbReference type="EMBL" id="KAG7531196.1"/>
    </source>
</evidence>
<dbReference type="GO" id="GO:0046872">
    <property type="term" value="F:metal ion binding"/>
    <property type="evidence" value="ECO:0007669"/>
    <property type="project" value="UniProtKB-KW"/>
</dbReference>
<feature type="binding site" evidence="16">
    <location>
        <position position="106"/>
    </location>
    <ligand>
        <name>[4Fe-4S] cluster</name>
        <dbReference type="ChEBI" id="CHEBI:49883"/>
        <note>4Fe-4S-S-AdoMet</note>
    </ligand>
</feature>
<proteinExistence type="inferred from homology"/>
<dbReference type="EMBL" id="JABELV010000098">
    <property type="protein sequence ID" value="KAG7531196.1"/>
    <property type="molecule type" value="Genomic_DNA"/>
</dbReference>
<evidence type="ECO:0000256" key="15">
    <source>
        <dbReference type="PIRNR" id="PIRNR005669"/>
    </source>
</evidence>
<keyword evidence="8 15" id="KW-0819">tRNA processing</keyword>
<dbReference type="Pfam" id="PF16199">
    <property type="entry name" value="Radical_SAM_C"/>
    <property type="match status" value="1"/>
</dbReference>
<comment type="catalytic activity">
    <reaction evidence="14">
        <text>uridine(34) in tRNA + acetyl-CoA + S-adenosyl-L-methionine + H2O = 5-(carboxymethyl)uridine(34) in tRNA + 5'-deoxyadenosine + L-methionine + CoA + 2 H(+)</text>
        <dbReference type="Rhea" id="RHEA:61020"/>
        <dbReference type="Rhea" id="RHEA-COMP:10407"/>
        <dbReference type="Rhea" id="RHEA-COMP:11727"/>
        <dbReference type="ChEBI" id="CHEBI:15377"/>
        <dbReference type="ChEBI" id="CHEBI:15378"/>
        <dbReference type="ChEBI" id="CHEBI:17319"/>
        <dbReference type="ChEBI" id="CHEBI:57287"/>
        <dbReference type="ChEBI" id="CHEBI:57288"/>
        <dbReference type="ChEBI" id="CHEBI:57844"/>
        <dbReference type="ChEBI" id="CHEBI:59789"/>
        <dbReference type="ChEBI" id="CHEBI:65315"/>
        <dbReference type="ChEBI" id="CHEBI:74882"/>
        <dbReference type="EC" id="2.3.1.311"/>
    </reaction>
    <physiologicalReaction direction="left-to-right" evidence="14">
        <dbReference type="Rhea" id="RHEA:61021"/>
    </physiologicalReaction>
</comment>
<evidence type="ECO:0000256" key="7">
    <source>
        <dbReference type="ARBA" id="ARBA00022691"/>
    </source>
</evidence>